<evidence type="ECO:0000313" key="1">
    <source>
        <dbReference type="EMBL" id="QND61910.1"/>
    </source>
</evidence>
<gene>
    <name evidence="1" type="primary">truD</name>
    <name evidence="1" type="ORF">HB778_37820</name>
</gene>
<dbReference type="SUPFAM" id="SSF55120">
    <property type="entry name" value="Pseudouridine synthase"/>
    <property type="match status" value="1"/>
</dbReference>
<dbReference type="Pfam" id="PF01142">
    <property type="entry name" value="TruD"/>
    <property type="match status" value="1"/>
</dbReference>
<name>A0A7G6T578_9HYPH</name>
<dbReference type="Gene3D" id="3.30.2350.20">
    <property type="entry name" value="TruD, catalytic domain"/>
    <property type="match status" value="2"/>
</dbReference>
<dbReference type="Proteomes" id="UP000515465">
    <property type="component" value="Plasmid p_3"/>
</dbReference>
<accession>A0A7G6T578</accession>
<dbReference type="GO" id="GO:0140098">
    <property type="term" value="F:catalytic activity, acting on RNA"/>
    <property type="evidence" value="ECO:0007669"/>
    <property type="project" value="UniProtKB-ARBA"/>
</dbReference>
<organism evidence="1 2">
    <name type="scientific">Mesorhizobium huakuii</name>
    <dbReference type="NCBI Taxonomy" id="28104"/>
    <lineage>
        <taxon>Bacteria</taxon>
        <taxon>Pseudomonadati</taxon>
        <taxon>Pseudomonadota</taxon>
        <taxon>Alphaproteobacteria</taxon>
        <taxon>Hyphomicrobiales</taxon>
        <taxon>Phyllobacteriaceae</taxon>
        <taxon>Mesorhizobium</taxon>
    </lineage>
</organism>
<dbReference type="GO" id="GO:0001522">
    <property type="term" value="P:pseudouridine synthesis"/>
    <property type="evidence" value="ECO:0007669"/>
    <property type="project" value="InterPro"/>
</dbReference>
<dbReference type="InterPro" id="IPR020103">
    <property type="entry name" value="PsdUridine_synth_cat_dom_sf"/>
</dbReference>
<dbReference type="PANTHER" id="PTHR13326">
    <property type="entry name" value="TRNA PSEUDOURIDINE SYNTHASE D"/>
    <property type="match status" value="1"/>
</dbReference>
<dbReference type="GO" id="GO:0003723">
    <property type="term" value="F:RNA binding"/>
    <property type="evidence" value="ECO:0007669"/>
    <property type="project" value="InterPro"/>
</dbReference>
<dbReference type="PANTHER" id="PTHR13326:SF21">
    <property type="entry name" value="PSEUDOURIDYLATE SYNTHASE PUS7L"/>
    <property type="match status" value="1"/>
</dbReference>
<dbReference type="AlphaFoldDB" id="A0A7G6T578"/>
<reference evidence="2" key="1">
    <citation type="journal article" date="2020" name="Mol. Plant Microbe">
        <title>Rhizobial microsymbionts of the narrowly endemic Oxytropis species growing in Kamchatka are characterized by significant genetic diversity and possess a set of genes that are associated with T3SS and T6SS secretion systems and can affect the development of symbiosis.</title>
        <authorList>
            <person name="Safronova V."/>
            <person name="Guro P."/>
            <person name="Sazanova A."/>
            <person name="Kuznetsova I."/>
            <person name="Belimov A."/>
            <person name="Yakubov V."/>
            <person name="Chirak E."/>
            <person name="Afonin A."/>
            <person name="Gogolev Y."/>
            <person name="Andronov E."/>
            <person name="Tikhonovich I."/>
        </authorList>
    </citation>
    <scope>NUCLEOTIDE SEQUENCE [LARGE SCALE GENOMIC DNA]</scope>
    <source>
        <strain evidence="2">583</strain>
        <plasmid evidence="2">p_3</plasmid>
    </source>
</reference>
<dbReference type="EMBL" id="CP050298">
    <property type="protein sequence ID" value="QND61910.1"/>
    <property type="molecule type" value="Genomic_DNA"/>
</dbReference>
<dbReference type="RefSeq" id="WP_183465534.1">
    <property type="nucleotide sequence ID" value="NZ_CP050298.1"/>
</dbReference>
<proteinExistence type="predicted"/>
<dbReference type="InterPro" id="IPR042214">
    <property type="entry name" value="TruD_catalytic"/>
</dbReference>
<dbReference type="GO" id="GO:0006396">
    <property type="term" value="P:RNA processing"/>
    <property type="evidence" value="ECO:0007669"/>
    <property type="project" value="UniProtKB-ARBA"/>
</dbReference>
<protein>
    <submittedName>
        <fullName evidence="1">tRNA pseudouridine(13) synthase TruD</fullName>
    </submittedName>
</protein>
<keyword evidence="1" id="KW-0614">Plasmid</keyword>
<evidence type="ECO:0000313" key="2">
    <source>
        <dbReference type="Proteomes" id="UP000515465"/>
    </source>
</evidence>
<geneLocation type="plasmid" evidence="1 2">
    <name>p_3</name>
</geneLocation>
<dbReference type="GO" id="GO:0009982">
    <property type="term" value="F:pseudouridine synthase activity"/>
    <property type="evidence" value="ECO:0007669"/>
    <property type="project" value="InterPro"/>
</dbReference>
<dbReference type="InterPro" id="IPR001656">
    <property type="entry name" value="PsdUridine_synth_TruD"/>
</dbReference>
<sequence length="355" mass="39761">MIANKAPELLNLPGDGYNHRLKFVPEDFLVQEVLMPTLAARPSEVHPYFLLRKRGFTTFQAVRRLAEATGVDAKVVAYAGLKDEDAVTEQHISVGADLPAESVQSFNAAYEGKSEFIQVVSLGREGGAIRVGHLIGNAFRIAIRDLDEKLVARLASRRSSELVFINYYDTQRFGVPGGPKTTHLIGDRLHAGAYDEALALLRQSRAEEALLAQSWSGRAEQFFCELDPRIVRLYYAAYSSYQWNTQLADSIAGEAGVQELTRPPLKCLLTVEPRLLERIRQRALTHPLRRFSCAPGFPEVDPEVRPGLIQARIRVVEHGLDEFHQGRNKVTVEMFLPSGCYATMAINQFVTFCRY</sequence>